<dbReference type="RefSeq" id="WP_037344870.1">
    <property type="nucleotide sequence ID" value="NZ_CP008953.1"/>
</dbReference>
<accession>A0A075UM06</accession>
<keyword evidence="1" id="KW-1133">Transmembrane helix</keyword>
<gene>
    <name evidence="2" type="ORF">AJAP_11265</name>
</gene>
<dbReference type="EMBL" id="CP008953">
    <property type="protein sequence ID" value="AIG75142.1"/>
    <property type="molecule type" value="Genomic_DNA"/>
</dbReference>
<feature type="transmembrane region" description="Helical" evidence="1">
    <location>
        <begin position="94"/>
        <end position="113"/>
    </location>
</feature>
<protein>
    <submittedName>
        <fullName evidence="2">Uncharacterized protein</fullName>
    </submittedName>
</protein>
<keyword evidence="1" id="KW-0812">Transmembrane</keyword>
<feature type="transmembrane region" description="Helical" evidence="1">
    <location>
        <begin position="12"/>
        <end position="38"/>
    </location>
</feature>
<dbReference type="eggNOG" id="ENOG5031XJ6">
    <property type="taxonomic scope" value="Bacteria"/>
</dbReference>
<dbReference type="Proteomes" id="UP000028492">
    <property type="component" value="Chromosome"/>
</dbReference>
<dbReference type="STRING" id="208439.AJAP_11265"/>
<dbReference type="HOGENOM" id="CLU_1944191_0_0_11"/>
<proteinExistence type="predicted"/>
<evidence type="ECO:0000313" key="3">
    <source>
        <dbReference type="Proteomes" id="UP000028492"/>
    </source>
</evidence>
<name>A0A075UM06_9PSEU</name>
<evidence type="ECO:0000313" key="2">
    <source>
        <dbReference type="EMBL" id="AIG75142.1"/>
    </source>
</evidence>
<keyword evidence="1" id="KW-0472">Membrane</keyword>
<feature type="transmembrane region" description="Helical" evidence="1">
    <location>
        <begin position="70"/>
        <end position="88"/>
    </location>
</feature>
<evidence type="ECO:0000256" key="1">
    <source>
        <dbReference type="SAM" id="Phobius"/>
    </source>
</evidence>
<reference evidence="2 3" key="1">
    <citation type="journal article" date="2014" name="J. Biotechnol.">
        <title>Complete genome sequence of the actinobacterium Amycolatopsis japonica MG417-CF17(T) (=DSM 44213T) producing (S,S)-N,N'-ethylenediaminedisuccinic acid.</title>
        <authorList>
            <person name="Stegmann E."/>
            <person name="Albersmeier A."/>
            <person name="Spohn M."/>
            <person name="Gert H."/>
            <person name="Weber T."/>
            <person name="Wohlleben W."/>
            <person name="Kalinowski J."/>
            <person name="Ruckert C."/>
        </authorList>
    </citation>
    <scope>NUCLEOTIDE SEQUENCE [LARGE SCALE GENOMIC DNA]</scope>
    <source>
        <strain evidence="3">MG417-CF17 (DSM 44213)</strain>
    </source>
</reference>
<feature type="transmembrane region" description="Helical" evidence="1">
    <location>
        <begin position="44"/>
        <end position="63"/>
    </location>
</feature>
<keyword evidence="3" id="KW-1185">Reference proteome</keyword>
<dbReference type="KEGG" id="aja:AJAP_11265"/>
<dbReference type="AlphaFoldDB" id="A0A075UM06"/>
<sequence>MIAGKWKAATEVKVVCALLLGLAVAYLAMAGILMFAPYSSARTFLLPGTSLVLGGLVVAGLVLKMSSARFAGFAVSFLFGLLHALSMLAAELFWVKIVSGILFAGYIYTAVLLNSMPVKRHLLGATNDA</sequence>
<organism evidence="2 3">
    <name type="scientific">Amycolatopsis japonica</name>
    <dbReference type="NCBI Taxonomy" id="208439"/>
    <lineage>
        <taxon>Bacteria</taxon>
        <taxon>Bacillati</taxon>
        <taxon>Actinomycetota</taxon>
        <taxon>Actinomycetes</taxon>
        <taxon>Pseudonocardiales</taxon>
        <taxon>Pseudonocardiaceae</taxon>
        <taxon>Amycolatopsis</taxon>
        <taxon>Amycolatopsis japonica group</taxon>
    </lineage>
</organism>